<evidence type="ECO:0000256" key="6">
    <source>
        <dbReference type="ARBA" id="ARBA00005412"/>
    </source>
</evidence>
<sequence>MASTANAISLSLSTDATSSSSSSSSTRRDNYSFSPDSACRSFRKPNGRVSLRLRPAAGASLATRRTSCIIRATAAPVMDQSPVSDSGSAGAPTVVEVELGNRSYPIYIGSGLLNQPDLLQRHVHGKRVLVVTNETVAPLYLDRVVEALTQGSPNVTVESVILPDGEKHKNMDVLMKVFDKAIESRLDRKSTFVALGGGVIGDMCGYAAASYLRGVNFIQIPTTLMSQVDSSVGGKTGINHPLGKNMIGAFYQPQSVLIDTDTLNTLPDRELASGISEVVKYGLIRDAEFFEWQEKNMAALLARDPSALAYAIKRSCENKAKIVSLDERESGLRATLNLGHTFGHAIETGFGYGQWFHGEAVAAGMVMAADMSYRLGWIDDSLVKRVRKILELARLPVAPPESITMEMFRSIMAVDKKVADGVLRLILLKGPLGNCVFTADYDRKALDDTLHAFCKS</sequence>
<dbReference type="NCBIfam" id="TIGR01357">
    <property type="entry name" value="aroB"/>
    <property type="match status" value="1"/>
</dbReference>
<dbReference type="Pfam" id="PF24621">
    <property type="entry name" value="DHQS_C"/>
    <property type="match status" value="1"/>
</dbReference>
<feature type="domain" description="3-dehydroquinate synthase N-terminal" evidence="16">
    <location>
        <begin position="160"/>
        <end position="272"/>
    </location>
</feature>
<evidence type="ECO:0000256" key="2">
    <source>
        <dbReference type="ARBA" id="ARBA00001911"/>
    </source>
</evidence>
<dbReference type="GO" id="GO:0046872">
    <property type="term" value="F:metal ion binding"/>
    <property type="evidence" value="ECO:0007669"/>
    <property type="project" value="UniProtKB-KW"/>
</dbReference>
<gene>
    <name evidence="18" type="ORF">LTRI10_LOCUS4213</name>
</gene>
<comment type="cofactor">
    <cofactor evidence="3">
        <name>a divalent metal cation</name>
        <dbReference type="ChEBI" id="CHEBI:60240"/>
    </cofactor>
</comment>
<feature type="region of interest" description="Disordered" evidence="15">
    <location>
        <begin position="13"/>
        <end position="39"/>
    </location>
</feature>
<dbReference type="GO" id="GO:0009507">
    <property type="term" value="C:chloroplast"/>
    <property type="evidence" value="ECO:0007669"/>
    <property type="project" value="UniProtKB-SubCell"/>
</dbReference>
<evidence type="ECO:0000313" key="18">
    <source>
        <dbReference type="EMBL" id="CAL1356511.1"/>
    </source>
</evidence>
<evidence type="ECO:0000256" key="8">
    <source>
        <dbReference type="ARBA" id="ARBA00022605"/>
    </source>
</evidence>
<protein>
    <recommendedName>
        <fullName evidence="14">3-dehydroquinate synthase, chloroplastic</fullName>
        <ecNumber evidence="7">4.2.3.4</ecNumber>
    </recommendedName>
</protein>
<dbReference type="Gene3D" id="1.20.1090.10">
    <property type="entry name" value="Dehydroquinate synthase-like - alpha domain"/>
    <property type="match status" value="1"/>
</dbReference>
<keyword evidence="19" id="KW-1185">Reference proteome</keyword>
<evidence type="ECO:0000256" key="7">
    <source>
        <dbReference type="ARBA" id="ARBA00013031"/>
    </source>
</evidence>
<comment type="similarity">
    <text evidence="6">Belongs to the sugar phosphate cyclases superfamily. Dehydroquinate synthase family.</text>
</comment>
<evidence type="ECO:0000256" key="9">
    <source>
        <dbReference type="ARBA" id="ARBA00022723"/>
    </source>
</evidence>
<proteinExistence type="inferred from homology"/>
<evidence type="ECO:0000256" key="10">
    <source>
        <dbReference type="ARBA" id="ARBA00023027"/>
    </source>
</evidence>
<keyword evidence="9" id="KW-0479">Metal-binding</keyword>
<evidence type="ECO:0000256" key="4">
    <source>
        <dbReference type="ARBA" id="ARBA00004229"/>
    </source>
</evidence>
<evidence type="ECO:0000259" key="16">
    <source>
        <dbReference type="Pfam" id="PF01761"/>
    </source>
</evidence>
<accession>A0AAV2CKI2</accession>
<dbReference type="Gene3D" id="3.40.50.1970">
    <property type="match status" value="1"/>
</dbReference>
<comment type="cofactor">
    <cofactor evidence="2">
        <name>NAD(+)</name>
        <dbReference type="ChEBI" id="CHEBI:57540"/>
    </cofactor>
</comment>
<evidence type="ECO:0000256" key="1">
    <source>
        <dbReference type="ARBA" id="ARBA00001393"/>
    </source>
</evidence>
<dbReference type="PANTHER" id="PTHR43622:SF7">
    <property type="entry name" value="3-DEHYDROQUINATE SYNTHASE, CHLOROPLASTIC"/>
    <property type="match status" value="1"/>
</dbReference>
<reference evidence="18 19" key="1">
    <citation type="submission" date="2024-04" db="EMBL/GenBank/DDBJ databases">
        <authorList>
            <person name="Fracassetti M."/>
        </authorList>
    </citation>
    <scope>NUCLEOTIDE SEQUENCE [LARGE SCALE GENOMIC DNA]</scope>
</reference>
<dbReference type="GO" id="GO:0009423">
    <property type="term" value="P:chorismate biosynthetic process"/>
    <property type="evidence" value="ECO:0007669"/>
    <property type="project" value="UniProtKB-ARBA"/>
</dbReference>
<name>A0AAV2CKI2_9ROSI</name>
<organism evidence="18 19">
    <name type="scientific">Linum trigynum</name>
    <dbReference type="NCBI Taxonomy" id="586398"/>
    <lineage>
        <taxon>Eukaryota</taxon>
        <taxon>Viridiplantae</taxon>
        <taxon>Streptophyta</taxon>
        <taxon>Embryophyta</taxon>
        <taxon>Tracheophyta</taxon>
        <taxon>Spermatophyta</taxon>
        <taxon>Magnoliopsida</taxon>
        <taxon>eudicotyledons</taxon>
        <taxon>Gunneridae</taxon>
        <taxon>Pentapetalae</taxon>
        <taxon>rosids</taxon>
        <taxon>fabids</taxon>
        <taxon>Malpighiales</taxon>
        <taxon>Linaceae</taxon>
        <taxon>Linum</taxon>
    </lineage>
</organism>
<evidence type="ECO:0000256" key="12">
    <source>
        <dbReference type="ARBA" id="ARBA00023239"/>
    </source>
</evidence>
<feature type="domain" description="3-dehydroquinate synthase C-terminal" evidence="17">
    <location>
        <begin position="274"/>
        <end position="418"/>
    </location>
</feature>
<evidence type="ECO:0000256" key="15">
    <source>
        <dbReference type="SAM" id="MobiDB-lite"/>
    </source>
</evidence>
<dbReference type="GO" id="GO:0009073">
    <property type="term" value="P:aromatic amino acid family biosynthetic process"/>
    <property type="evidence" value="ECO:0007669"/>
    <property type="project" value="UniProtKB-KW"/>
</dbReference>
<dbReference type="PANTHER" id="PTHR43622">
    <property type="entry name" value="3-DEHYDROQUINATE SYNTHASE"/>
    <property type="match status" value="1"/>
</dbReference>
<dbReference type="AlphaFoldDB" id="A0AAV2CKI2"/>
<dbReference type="Proteomes" id="UP001497516">
    <property type="component" value="Chromosome 1"/>
</dbReference>
<evidence type="ECO:0000256" key="14">
    <source>
        <dbReference type="ARBA" id="ARBA00068623"/>
    </source>
</evidence>
<dbReference type="GO" id="GO:0003856">
    <property type="term" value="F:3-dehydroquinate synthase activity"/>
    <property type="evidence" value="ECO:0007669"/>
    <property type="project" value="UniProtKB-EC"/>
</dbReference>
<evidence type="ECO:0000259" key="17">
    <source>
        <dbReference type="Pfam" id="PF24621"/>
    </source>
</evidence>
<dbReference type="FunFam" id="3.40.50.1970:FF:000001">
    <property type="entry name" value="3-dehydroquinate synthase"/>
    <property type="match status" value="1"/>
</dbReference>
<evidence type="ECO:0000256" key="5">
    <source>
        <dbReference type="ARBA" id="ARBA00004661"/>
    </source>
</evidence>
<dbReference type="InterPro" id="IPR030960">
    <property type="entry name" value="DHQS/DOIS_N"/>
</dbReference>
<dbReference type="CDD" id="cd08195">
    <property type="entry name" value="DHQS"/>
    <property type="match status" value="1"/>
</dbReference>
<dbReference type="Pfam" id="PF01761">
    <property type="entry name" value="DHQ_synthase"/>
    <property type="match status" value="1"/>
</dbReference>
<dbReference type="HAMAP" id="MF_00110">
    <property type="entry name" value="DHQ_synthase"/>
    <property type="match status" value="1"/>
</dbReference>
<comment type="catalytic activity">
    <reaction evidence="1">
        <text>7-phospho-2-dehydro-3-deoxy-D-arabino-heptonate = 3-dehydroquinate + phosphate</text>
        <dbReference type="Rhea" id="RHEA:21968"/>
        <dbReference type="ChEBI" id="CHEBI:32364"/>
        <dbReference type="ChEBI" id="CHEBI:43474"/>
        <dbReference type="ChEBI" id="CHEBI:58394"/>
        <dbReference type="EC" id="4.2.3.4"/>
    </reaction>
</comment>
<keyword evidence="12" id="KW-0456">Lyase</keyword>
<dbReference type="SUPFAM" id="SSF56796">
    <property type="entry name" value="Dehydroquinate synthase-like"/>
    <property type="match status" value="1"/>
</dbReference>
<evidence type="ECO:0000256" key="3">
    <source>
        <dbReference type="ARBA" id="ARBA00001968"/>
    </source>
</evidence>
<dbReference type="InterPro" id="IPR056179">
    <property type="entry name" value="DHQS_C"/>
</dbReference>
<evidence type="ECO:0000256" key="11">
    <source>
        <dbReference type="ARBA" id="ARBA00023141"/>
    </source>
</evidence>
<dbReference type="EC" id="4.2.3.4" evidence="7"/>
<comment type="subcellular location">
    <subcellularLocation>
        <location evidence="4">Plastid</location>
        <location evidence="4">Chloroplast</location>
    </subcellularLocation>
</comment>
<feature type="compositionally biased region" description="Low complexity" evidence="15">
    <location>
        <begin position="13"/>
        <end position="25"/>
    </location>
</feature>
<evidence type="ECO:0000313" key="19">
    <source>
        <dbReference type="Proteomes" id="UP001497516"/>
    </source>
</evidence>
<keyword evidence="10" id="KW-0520">NAD</keyword>
<dbReference type="GO" id="GO:0008652">
    <property type="term" value="P:amino acid biosynthetic process"/>
    <property type="evidence" value="ECO:0007669"/>
    <property type="project" value="UniProtKB-KW"/>
</dbReference>
<comment type="pathway">
    <text evidence="5">Metabolic intermediate biosynthesis; chorismate biosynthesis; chorismate from D-erythrose 4-phosphate and phosphoenolpyruvate: step 2/7.</text>
</comment>
<dbReference type="InterPro" id="IPR016037">
    <property type="entry name" value="DHQ_synth_AroB"/>
</dbReference>
<keyword evidence="11" id="KW-0057">Aromatic amino acid biosynthesis</keyword>
<dbReference type="InterPro" id="IPR050071">
    <property type="entry name" value="Dehydroquinate_synthase"/>
</dbReference>
<comment type="function">
    <text evidence="13">Catalyzes the second step in the shikimate pathway.</text>
</comment>
<dbReference type="EMBL" id="OZ034813">
    <property type="protein sequence ID" value="CAL1356511.1"/>
    <property type="molecule type" value="Genomic_DNA"/>
</dbReference>
<dbReference type="FunFam" id="1.20.1090.10:FF:000002">
    <property type="entry name" value="3-dehydroquinate synthase"/>
    <property type="match status" value="1"/>
</dbReference>
<evidence type="ECO:0000256" key="13">
    <source>
        <dbReference type="ARBA" id="ARBA00056090"/>
    </source>
</evidence>
<keyword evidence="8" id="KW-0028">Amino-acid biosynthesis</keyword>